<dbReference type="VEuPathDB" id="FungiDB:FOXG_20490"/>
<proteinExistence type="predicted"/>
<dbReference type="EMBL" id="DS231709">
    <property type="protein sequence ID" value="KNB11296.1"/>
    <property type="molecule type" value="Genomic_DNA"/>
</dbReference>
<name>A0A0J9VKQ8_FUSO4</name>
<dbReference type="GeneID" id="28961196"/>
<accession>A0A0J9VKQ8</accession>
<dbReference type="RefSeq" id="XP_018249341.1">
    <property type="nucleotide sequence ID" value="XM_018400770.1"/>
</dbReference>
<reference evidence="3" key="1">
    <citation type="submission" date="2007-04" db="EMBL/GenBank/DDBJ databases">
        <authorList>
            <consortium name="The Broad Institute Genome Sequencing Platform"/>
            <person name="Birren B."/>
            <person name="Lander E."/>
            <person name="Galagan J."/>
            <person name="Nusbaum C."/>
            <person name="Devon K."/>
            <person name="Ma L.-J."/>
            <person name="Jaffe D."/>
            <person name="Butler J."/>
            <person name="Alvarez P."/>
            <person name="Gnerre S."/>
            <person name="Grabherr M."/>
            <person name="Kleber M."/>
            <person name="Mauceli E."/>
            <person name="Brockman W."/>
            <person name="MacCallum I.A."/>
            <person name="Young S."/>
            <person name="LaButti K."/>
            <person name="DeCaprio D."/>
            <person name="Crawford M."/>
            <person name="Koehrsen M."/>
            <person name="Engels R."/>
            <person name="Montgomery P."/>
            <person name="Pearson M."/>
            <person name="Howarth C."/>
            <person name="Larson L."/>
            <person name="White J."/>
            <person name="O'Leary S."/>
            <person name="Kodira C."/>
            <person name="Zeng Q."/>
            <person name="Yandava C."/>
            <person name="Alvarado L."/>
            <person name="Kistler C."/>
            <person name="Shim W.-B."/>
            <person name="Kang S."/>
            <person name="Woloshuk C."/>
        </authorList>
    </citation>
    <scope>NUCLEOTIDE SEQUENCE</scope>
    <source>
        <strain evidence="3">4287</strain>
    </source>
</reference>
<feature type="signal peptide" evidence="2">
    <location>
        <begin position="1"/>
        <end position="17"/>
    </location>
</feature>
<evidence type="ECO:0000313" key="4">
    <source>
        <dbReference type="Proteomes" id="UP000009097"/>
    </source>
</evidence>
<dbReference type="AlphaFoldDB" id="A0A0J9VKQ8"/>
<dbReference type="Proteomes" id="UP000009097">
    <property type="component" value="Unassembled WGS sequence"/>
</dbReference>
<keyword evidence="1" id="KW-0472">Membrane</keyword>
<feature type="chain" id="PRO_5005324815" evidence="2">
    <location>
        <begin position="18"/>
        <end position="164"/>
    </location>
</feature>
<dbReference type="KEGG" id="fox:FOXG_20490"/>
<reference evidence="3" key="2">
    <citation type="journal article" date="2010" name="Nature">
        <title>Comparative genomics reveals mobile pathogenicity chromosomes in Fusarium.</title>
        <authorList>
            <person name="Ma L.J."/>
            <person name="van der Does H.C."/>
            <person name="Borkovich K.A."/>
            <person name="Coleman J.J."/>
            <person name="Daboussi M.J."/>
            <person name="Di Pietro A."/>
            <person name="Dufresne M."/>
            <person name="Freitag M."/>
            <person name="Grabherr M."/>
            <person name="Henrissat B."/>
            <person name="Houterman P.M."/>
            <person name="Kang S."/>
            <person name="Shim W.B."/>
            <person name="Woloshuk C."/>
            <person name="Xie X."/>
            <person name="Xu J.R."/>
            <person name="Antoniw J."/>
            <person name="Baker S.E."/>
            <person name="Bluhm B.H."/>
            <person name="Breakspear A."/>
            <person name="Brown D.W."/>
            <person name="Butchko R.A."/>
            <person name="Chapman S."/>
            <person name="Coulson R."/>
            <person name="Coutinho P.M."/>
            <person name="Danchin E.G."/>
            <person name="Diener A."/>
            <person name="Gale L.R."/>
            <person name="Gardiner D.M."/>
            <person name="Goff S."/>
            <person name="Hammond-Kosack K.E."/>
            <person name="Hilburn K."/>
            <person name="Hua-Van A."/>
            <person name="Jonkers W."/>
            <person name="Kazan K."/>
            <person name="Kodira C.D."/>
            <person name="Koehrsen M."/>
            <person name="Kumar L."/>
            <person name="Lee Y.H."/>
            <person name="Li L."/>
            <person name="Manners J.M."/>
            <person name="Miranda-Saavedra D."/>
            <person name="Mukherjee M."/>
            <person name="Park G."/>
            <person name="Park J."/>
            <person name="Park S.Y."/>
            <person name="Proctor R.H."/>
            <person name="Regev A."/>
            <person name="Ruiz-Roldan M.C."/>
            <person name="Sain D."/>
            <person name="Sakthikumar S."/>
            <person name="Sykes S."/>
            <person name="Schwartz D.C."/>
            <person name="Turgeon B.G."/>
            <person name="Wapinski I."/>
            <person name="Yoder O."/>
            <person name="Young S."/>
            <person name="Zeng Q."/>
            <person name="Zhou S."/>
            <person name="Galagan J."/>
            <person name="Cuomo C.A."/>
            <person name="Kistler H.C."/>
            <person name="Rep M."/>
        </authorList>
    </citation>
    <scope>NUCLEOTIDE SEQUENCE [LARGE SCALE GENOMIC DNA]</scope>
    <source>
        <strain evidence="3">4287</strain>
    </source>
</reference>
<evidence type="ECO:0000313" key="3">
    <source>
        <dbReference type="EMBL" id="KNB11296.1"/>
    </source>
</evidence>
<gene>
    <name evidence="3" type="ORF">FOXG_20490</name>
</gene>
<evidence type="ECO:0000256" key="2">
    <source>
        <dbReference type="SAM" id="SignalP"/>
    </source>
</evidence>
<keyword evidence="1" id="KW-1133">Transmembrane helix</keyword>
<feature type="transmembrane region" description="Helical" evidence="1">
    <location>
        <begin position="133"/>
        <end position="153"/>
    </location>
</feature>
<organism evidence="3 4">
    <name type="scientific">Fusarium oxysporum f. sp. lycopersici (strain 4287 / CBS 123668 / FGSC 9935 / NRRL 34936)</name>
    <name type="common">Fusarium vascular wilt of tomato</name>
    <dbReference type="NCBI Taxonomy" id="426428"/>
    <lineage>
        <taxon>Eukaryota</taxon>
        <taxon>Fungi</taxon>
        <taxon>Dikarya</taxon>
        <taxon>Ascomycota</taxon>
        <taxon>Pezizomycotina</taxon>
        <taxon>Sordariomycetes</taxon>
        <taxon>Hypocreomycetidae</taxon>
        <taxon>Hypocreales</taxon>
        <taxon>Nectriaceae</taxon>
        <taxon>Fusarium</taxon>
        <taxon>Fusarium oxysporum species complex</taxon>
    </lineage>
</organism>
<keyword evidence="1" id="KW-0812">Transmembrane</keyword>
<sequence length="164" mass="17447">MVRTILIPLIIVCAAVAAEVTIDNAGRARDIGISPARHNTGGLASCCHMAVSVKVAWGGIITRRPTSGTPWLDEAGLTRCHGRALIKPLRQAFLGLKSFLVLWLFAALGASSILTVAVAALAILPVTSLTSVFLTRALLPFRLVTILLLTVAVPREALACWKTW</sequence>
<keyword evidence="2" id="KW-0732">Signal</keyword>
<protein>
    <submittedName>
        <fullName evidence="3">Uncharacterized protein</fullName>
    </submittedName>
</protein>
<feature type="transmembrane region" description="Helical" evidence="1">
    <location>
        <begin position="100"/>
        <end position="127"/>
    </location>
</feature>
<evidence type="ECO:0000256" key="1">
    <source>
        <dbReference type="SAM" id="Phobius"/>
    </source>
</evidence>